<organism evidence="3 5">
    <name type="scientific">Chryseobacterium muglaense</name>
    <dbReference type="NCBI Taxonomy" id="2893752"/>
    <lineage>
        <taxon>Bacteria</taxon>
        <taxon>Pseudomonadati</taxon>
        <taxon>Bacteroidota</taxon>
        <taxon>Flavobacteriia</taxon>
        <taxon>Flavobacteriales</taxon>
        <taxon>Weeksellaceae</taxon>
        <taxon>Chryseobacterium group</taxon>
        <taxon>Chryseobacterium</taxon>
    </lineage>
</organism>
<sequence>MRLERVYKYQLILLIFIIVFGIQHYYLQNFNFEWIYYEKILNSVFLLSIFTVLFSFIFLIFGSIKTINRKKTIENEKIFLIINLILYYFTVCMSLYLLGQIRG</sequence>
<feature type="transmembrane region" description="Helical" evidence="1">
    <location>
        <begin position="46"/>
        <end position="66"/>
    </location>
</feature>
<dbReference type="EMBL" id="JACXXP010000002">
    <property type="protein sequence ID" value="MBD3903518.1"/>
    <property type="molecule type" value="Genomic_DNA"/>
</dbReference>
<keyword evidence="1" id="KW-0472">Membrane</keyword>
<comment type="caution">
    <text evidence="3">The sequence shown here is derived from an EMBL/GenBank/DDBJ whole genome shotgun (WGS) entry which is preliminary data.</text>
</comment>
<evidence type="ECO:0000313" key="3">
    <source>
        <dbReference type="EMBL" id="MCC9034590.1"/>
    </source>
</evidence>
<evidence type="ECO:0000313" key="2">
    <source>
        <dbReference type="EMBL" id="MBD3903518.1"/>
    </source>
</evidence>
<dbReference type="Proteomes" id="UP000603715">
    <property type="component" value="Unassembled WGS sequence"/>
</dbReference>
<accession>A0A9Q3UVT6</accession>
<keyword evidence="4" id="KW-1185">Reference proteome</keyword>
<feature type="transmembrane region" description="Helical" evidence="1">
    <location>
        <begin position="7"/>
        <end position="26"/>
    </location>
</feature>
<dbReference type="RefSeq" id="WP_191178156.1">
    <property type="nucleotide sequence ID" value="NZ_JACXXP010000002.1"/>
</dbReference>
<reference evidence="4" key="2">
    <citation type="submission" date="2023-07" db="EMBL/GenBank/DDBJ databases">
        <title>Description of novel Chryseobacterium sp. strain C-2.</title>
        <authorList>
            <person name="Saticioglu I.B."/>
        </authorList>
    </citation>
    <scope>NUCLEOTIDE SEQUENCE [LARGE SCALE GENOMIC DNA]</scope>
    <source>
        <strain evidence="4">C-2</strain>
    </source>
</reference>
<dbReference type="Proteomes" id="UP001107960">
    <property type="component" value="Unassembled WGS sequence"/>
</dbReference>
<gene>
    <name evidence="2" type="ORF">IEW27_02760</name>
    <name evidence="3" type="ORF">LNP80_10055</name>
</gene>
<dbReference type="AlphaFoldDB" id="A0A9Q3UVT6"/>
<keyword evidence="1" id="KW-1133">Transmembrane helix</keyword>
<dbReference type="EMBL" id="JAJJML010000001">
    <property type="protein sequence ID" value="MCC9034590.1"/>
    <property type="molecule type" value="Genomic_DNA"/>
</dbReference>
<proteinExistence type="predicted"/>
<reference evidence="2" key="3">
    <citation type="submission" date="2024-05" db="EMBL/GenBank/DDBJ databases">
        <title>Description of novel Chryseobacterium sp. strain C-2.</title>
        <authorList>
            <person name="Saticioglu I.B."/>
        </authorList>
    </citation>
    <scope>NUCLEOTIDE SEQUENCE</scope>
    <source>
        <strain evidence="2">C-2</strain>
    </source>
</reference>
<keyword evidence="1" id="KW-0812">Transmembrane</keyword>
<feature type="transmembrane region" description="Helical" evidence="1">
    <location>
        <begin position="78"/>
        <end position="98"/>
    </location>
</feature>
<name>A0A9Q3UVT6_9FLAO</name>
<evidence type="ECO:0000256" key="1">
    <source>
        <dbReference type="SAM" id="Phobius"/>
    </source>
</evidence>
<evidence type="ECO:0000313" key="5">
    <source>
        <dbReference type="Proteomes" id="UP001107960"/>
    </source>
</evidence>
<reference evidence="3" key="1">
    <citation type="submission" date="2021-11" db="EMBL/GenBank/DDBJ databases">
        <title>Description of novel Chryseobacterium species.</title>
        <authorList>
            <person name="Saticioglu I.B."/>
            <person name="Ay H."/>
            <person name="Altun S."/>
            <person name="Duman M."/>
        </authorList>
    </citation>
    <scope>NUCLEOTIDE SEQUENCE</scope>
    <source>
        <strain evidence="3">C-39</strain>
    </source>
</reference>
<evidence type="ECO:0000313" key="4">
    <source>
        <dbReference type="Proteomes" id="UP000603715"/>
    </source>
</evidence>
<protein>
    <submittedName>
        <fullName evidence="3">Uncharacterized protein</fullName>
    </submittedName>
</protein>